<dbReference type="EMBL" id="CAJNJA010014613">
    <property type="protein sequence ID" value="CAE7346202.1"/>
    <property type="molecule type" value="Genomic_DNA"/>
</dbReference>
<sequence length="50" mass="5486">DHGCLPTLSGEIGRVSPSVRSRRHLCGKPPLDARRGALLRPGRDLQLHPH</sequence>
<evidence type="ECO:0000313" key="3">
    <source>
        <dbReference type="Proteomes" id="UP000601435"/>
    </source>
</evidence>
<protein>
    <submittedName>
        <fullName evidence="2">Uncharacterized protein</fullName>
    </submittedName>
</protein>
<proteinExistence type="predicted"/>
<feature type="region of interest" description="Disordered" evidence="1">
    <location>
        <begin position="16"/>
        <end position="50"/>
    </location>
</feature>
<organism evidence="2 3">
    <name type="scientific">Symbiodinium necroappetens</name>
    <dbReference type="NCBI Taxonomy" id="1628268"/>
    <lineage>
        <taxon>Eukaryota</taxon>
        <taxon>Sar</taxon>
        <taxon>Alveolata</taxon>
        <taxon>Dinophyceae</taxon>
        <taxon>Suessiales</taxon>
        <taxon>Symbiodiniaceae</taxon>
        <taxon>Symbiodinium</taxon>
    </lineage>
</organism>
<evidence type="ECO:0000313" key="2">
    <source>
        <dbReference type="EMBL" id="CAE7346202.1"/>
    </source>
</evidence>
<reference evidence="2" key="1">
    <citation type="submission" date="2021-02" db="EMBL/GenBank/DDBJ databases">
        <authorList>
            <person name="Dougan E. K."/>
            <person name="Rhodes N."/>
            <person name="Thang M."/>
            <person name="Chan C."/>
        </authorList>
    </citation>
    <scope>NUCLEOTIDE SEQUENCE</scope>
</reference>
<accession>A0A812PA37</accession>
<keyword evidence="3" id="KW-1185">Reference proteome</keyword>
<feature type="compositionally biased region" description="Basic and acidic residues" evidence="1">
    <location>
        <begin position="31"/>
        <end position="50"/>
    </location>
</feature>
<feature type="non-terminal residue" evidence="2">
    <location>
        <position position="50"/>
    </location>
</feature>
<feature type="non-terminal residue" evidence="2">
    <location>
        <position position="1"/>
    </location>
</feature>
<evidence type="ECO:0000256" key="1">
    <source>
        <dbReference type="SAM" id="MobiDB-lite"/>
    </source>
</evidence>
<dbReference type="AlphaFoldDB" id="A0A812PA37"/>
<comment type="caution">
    <text evidence="2">The sequence shown here is derived from an EMBL/GenBank/DDBJ whole genome shotgun (WGS) entry which is preliminary data.</text>
</comment>
<gene>
    <name evidence="2" type="ORF">SNEC2469_LOCUS8967</name>
</gene>
<dbReference type="Proteomes" id="UP000601435">
    <property type="component" value="Unassembled WGS sequence"/>
</dbReference>
<name>A0A812PA37_9DINO</name>